<proteinExistence type="predicted"/>
<dbReference type="GO" id="GO:0003677">
    <property type="term" value="F:DNA binding"/>
    <property type="evidence" value="ECO:0007669"/>
    <property type="project" value="UniProtKB-KW"/>
</dbReference>
<dbReference type="InterPro" id="IPR005471">
    <property type="entry name" value="Tscrpt_reg_IclR_N"/>
</dbReference>
<reference evidence="6" key="1">
    <citation type="submission" date="2022-02" db="EMBL/GenBank/DDBJ databases">
        <title>Halalkalibacter sp. nov. isolated from Lonar Lake, India.</title>
        <authorList>
            <person name="Joshi A."/>
            <person name="Thite S."/>
            <person name="Lodha T."/>
        </authorList>
    </citation>
    <scope>NUCLEOTIDE SEQUENCE</scope>
    <source>
        <strain evidence="6">MEB205</strain>
    </source>
</reference>
<evidence type="ECO:0000259" key="4">
    <source>
        <dbReference type="PROSITE" id="PS51077"/>
    </source>
</evidence>
<evidence type="ECO:0000259" key="5">
    <source>
        <dbReference type="PROSITE" id="PS51078"/>
    </source>
</evidence>
<dbReference type="Gene3D" id="1.10.10.10">
    <property type="entry name" value="Winged helix-like DNA-binding domain superfamily/Winged helix DNA-binding domain"/>
    <property type="match status" value="1"/>
</dbReference>
<accession>A0A9X2I5I2</accession>
<dbReference type="GO" id="GO:0003700">
    <property type="term" value="F:DNA-binding transcription factor activity"/>
    <property type="evidence" value="ECO:0007669"/>
    <property type="project" value="TreeGrafter"/>
</dbReference>
<dbReference type="Pfam" id="PF09339">
    <property type="entry name" value="HTH_IclR"/>
    <property type="match status" value="1"/>
</dbReference>
<dbReference type="Proteomes" id="UP001139150">
    <property type="component" value="Unassembled WGS sequence"/>
</dbReference>
<dbReference type="PROSITE" id="PS51077">
    <property type="entry name" value="HTH_ICLR"/>
    <property type="match status" value="1"/>
</dbReference>
<comment type="caution">
    <text evidence="6">The sequence shown here is derived from an EMBL/GenBank/DDBJ whole genome shotgun (WGS) entry which is preliminary data.</text>
</comment>
<evidence type="ECO:0000313" key="7">
    <source>
        <dbReference type="Proteomes" id="UP001139150"/>
    </source>
</evidence>
<dbReference type="AlphaFoldDB" id="A0A9X2I5I2"/>
<dbReference type="Pfam" id="PF01614">
    <property type="entry name" value="IclR_C"/>
    <property type="match status" value="1"/>
</dbReference>
<dbReference type="SMART" id="SM00346">
    <property type="entry name" value="HTH_ICLR"/>
    <property type="match status" value="1"/>
</dbReference>
<dbReference type="SUPFAM" id="SSF46785">
    <property type="entry name" value="Winged helix' DNA-binding domain"/>
    <property type="match status" value="1"/>
</dbReference>
<gene>
    <name evidence="6" type="ORF">MF646_16060</name>
</gene>
<evidence type="ECO:0000256" key="3">
    <source>
        <dbReference type="ARBA" id="ARBA00023163"/>
    </source>
</evidence>
<dbReference type="PANTHER" id="PTHR30136">
    <property type="entry name" value="HELIX-TURN-HELIX TRANSCRIPTIONAL REGULATOR, ICLR FAMILY"/>
    <property type="match status" value="1"/>
</dbReference>
<dbReference type="Gene3D" id="3.30.450.40">
    <property type="match status" value="1"/>
</dbReference>
<dbReference type="InterPro" id="IPR036388">
    <property type="entry name" value="WH-like_DNA-bd_sf"/>
</dbReference>
<dbReference type="InterPro" id="IPR029016">
    <property type="entry name" value="GAF-like_dom_sf"/>
</dbReference>
<evidence type="ECO:0000256" key="2">
    <source>
        <dbReference type="ARBA" id="ARBA00023125"/>
    </source>
</evidence>
<dbReference type="InterPro" id="IPR036390">
    <property type="entry name" value="WH_DNA-bd_sf"/>
</dbReference>
<dbReference type="InterPro" id="IPR050707">
    <property type="entry name" value="HTH_MetabolicPath_Reg"/>
</dbReference>
<dbReference type="EMBL" id="JAKRYL010000017">
    <property type="protein sequence ID" value="MCL7748641.1"/>
    <property type="molecule type" value="Genomic_DNA"/>
</dbReference>
<dbReference type="SUPFAM" id="SSF55781">
    <property type="entry name" value="GAF domain-like"/>
    <property type="match status" value="1"/>
</dbReference>
<keyword evidence="1" id="KW-0805">Transcription regulation</keyword>
<dbReference type="PANTHER" id="PTHR30136:SF35">
    <property type="entry name" value="HTH-TYPE TRANSCRIPTIONAL REGULATOR RV1719"/>
    <property type="match status" value="1"/>
</dbReference>
<protein>
    <submittedName>
        <fullName evidence="6">IclR family transcriptional regulator</fullName>
    </submittedName>
</protein>
<organism evidence="6 7">
    <name type="scientific">Halalkalibacter alkaliphilus</name>
    <dbReference type="NCBI Taxonomy" id="2917993"/>
    <lineage>
        <taxon>Bacteria</taxon>
        <taxon>Bacillati</taxon>
        <taxon>Bacillota</taxon>
        <taxon>Bacilli</taxon>
        <taxon>Bacillales</taxon>
        <taxon>Bacillaceae</taxon>
        <taxon>Halalkalibacter</taxon>
    </lineage>
</organism>
<dbReference type="PROSITE" id="PS51078">
    <property type="entry name" value="ICLR_ED"/>
    <property type="match status" value="1"/>
</dbReference>
<keyword evidence="7" id="KW-1185">Reference proteome</keyword>
<evidence type="ECO:0000256" key="1">
    <source>
        <dbReference type="ARBA" id="ARBA00023015"/>
    </source>
</evidence>
<keyword evidence="2" id="KW-0238">DNA-binding</keyword>
<dbReference type="GO" id="GO:0045892">
    <property type="term" value="P:negative regulation of DNA-templated transcription"/>
    <property type="evidence" value="ECO:0007669"/>
    <property type="project" value="UniProtKB-ARBA"/>
</dbReference>
<evidence type="ECO:0000313" key="6">
    <source>
        <dbReference type="EMBL" id="MCL7748641.1"/>
    </source>
</evidence>
<name>A0A9X2I5I2_9BACI</name>
<sequence length="258" mass="28680">MAEKRDNTLSSVKNALRVLKSFSIEDPEKKITDLANSLNLGTSTVSRLMTTLASEGFVYKKNQKYRLGWPLLSLSGVVTSDIEIHSEATPVLHSLLSKTGETSHLNILENMEVICIHKVESNHTVRTFTHIGSRNPLHCTSSGKVLLAFNEEKMFDKVIEGGLVSYTHNTISDPNKLKDALVEIREHGYAISREELYQGVTAIAAPIRDYTGEVVAAINTIGPIQRINSHSIPNHIKRVCDAAKDISERLGYFEGFKY</sequence>
<feature type="domain" description="HTH iclR-type" evidence="4">
    <location>
        <begin position="9"/>
        <end position="69"/>
    </location>
</feature>
<dbReference type="RefSeq" id="WP_250097527.1">
    <property type="nucleotide sequence ID" value="NZ_JAKRYL010000017.1"/>
</dbReference>
<feature type="domain" description="IclR-ED" evidence="5">
    <location>
        <begin position="70"/>
        <end position="252"/>
    </location>
</feature>
<keyword evidence="3" id="KW-0804">Transcription</keyword>
<dbReference type="InterPro" id="IPR014757">
    <property type="entry name" value="Tscrpt_reg_IclR_C"/>
</dbReference>